<evidence type="ECO:0000313" key="3">
    <source>
        <dbReference type="Proteomes" id="UP000648187"/>
    </source>
</evidence>
<name>A0A835GBH8_SPOEX</name>
<gene>
    <name evidence="2" type="ORF">HW555_010223</name>
</gene>
<sequence length="80" mass="8826">MVAILRLRLRRLDYIVAHLSDGCLGWAQCVCVDCATIGCTARARFHAGNSPQVLGNDNLLHDQRSSGSQHWRQSFSTVTA</sequence>
<protein>
    <submittedName>
        <fullName evidence="2">Uncharacterized protein</fullName>
    </submittedName>
</protein>
<dbReference type="AlphaFoldDB" id="A0A835GBH8"/>
<feature type="compositionally biased region" description="Polar residues" evidence="1">
    <location>
        <begin position="65"/>
        <end position="80"/>
    </location>
</feature>
<dbReference type="Proteomes" id="UP000648187">
    <property type="component" value="Unassembled WGS sequence"/>
</dbReference>
<organism evidence="2 3">
    <name type="scientific">Spodoptera exigua</name>
    <name type="common">Beet armyworm</name>
    <name type="synonym">Noctua fulgens</name>
    <dbReference type="NCBI Taxonomy" id="7107"/>
    <lineage>
        <taxon>Eukaryota</taxon>
        <taxon>Metazoa</taxon>
        <taxon>Ecdysozoa</taxon>
        <taxon>Arthropoda</taxon>
        <taxon>Hexapoda</taxon>
        <taxon>Insecta</taxon>
        <taxon>Pterygota</taxon>
        <taxon>Neoptera</taxon>
        <taxon>Endopterygota</taxon>
        <taxon>Lepidoptera</taxon>
        <taxon>Glossata</taxon>
        <taxon>Ditrysia</taxon>
        <taxon>Noctuoidea</taxon>
        <taxon>Noctuidae</taxon>
        <taxon>Amphipyrinae</taxon>
        <taxon>Spodoptera</taxon>
    </lineage>
</organism>
<keyword evidence="3" id="KW-1185">Reference proteome</keyword>
<proteinExistence type="predicted"/>
<dbReference type="EMBL" id="JACKWZ010000245">
    <property type="protein sequence ID" value="KAF9410798.1"/>
    <property type="molecule type" value="Genomic_DNA"/>
</dbReference>
<comment type="caution">
    <text evidence="2">The sequence shown here is derived from an EMBL/GenBank/DDBJ whole genome shotgun (WGS) entry which is preliminary data.</text>
</comment>
<reference evidence="2" key="1">
    <citation type="submission" date="2020-08" db="EMBL/GenBank/DDBJ databases">
        <title>Spodoptera exigua strain:BAW_Kor-Di-RS1 Genome sequencing and assembly.</title>
        <authorList>
            <person name="Kim J."/>
            <person name="Nam H.Y."/>
            <person name="Kwon M."/>
            <person name="Choi J.H."/>
            <person name="Cho S.R."/>
            <person name="Kim G.-H."/>
        </authorList>
    </citation>
    <scope>NUCLEOTIDE SEQUENCE</scope>
    <source>
        <strain evidence="2">BAW_Kor-Di-RS1</strain>
        <tissue evidence="2">Whole-body</tissue>
    </source>
</reference>
<feature type="region of interest" description="Disordered" evidence="1">
    <location>
        <begin position="58"/>
        <end position="80"/>
    </location>
</feature>
<accession>A0A835GBH8</accession>
<evidence type="ECO:0000256" key="1">
    <source>
        <dbReference type="SAM" id="MobiDB-lite"/>
    </source>
</evidence>
<evidence type="ECO:0000313" key="2">
    <source>
        <dbReference type="EMBL" id="KAF9410798.1"/>
    </source>
</evidence>